<feature type="compositionally biased region" description="Low complexity" evidence="1">
    <location>
        <begin position="883"/>
        <end position="892"/>
    </location>
</feature>
<dbReference type="RefSeq" id="WP_184916522.1">
    <property type="nucleotide sequence ID" value="NZ_JACHMO010000001.1"/>
</dbReference>
<evidence type="ECO:0000313" key="3">
    <source>
        <dbReference type="Proteomes" id="UP000552097"/>
    </source>
</evidence>
<sequence>MGAQIQTALVRAQLAALAREGDRTALRLLAQLDTGQAESEFAALRRRLSGHTVTVRTVLDRSVGASVRGLAQLDTGVARLTGGITAHTATVGAATVKYAALAGGIAQVLGLMGGLGAAAGTAAGSLLIVPAIGIAAAVAVRTLKLGVDGLNDALTAETPAEYAKAVEDFPSAMRETTDAVRALRPQLDGLKLDVQARLFAGLGGEVSALGNRYLPVLRDGLGGISDGYNHAARQAAGFASEARTVDDVRLILDNTGQAVRALAGGVAPLLRAFRDITAVGSDFLPGFASGIGESTERFAQFIATARETGQLREWMSAGLSALGDLATLLGNVVRIVSTVLRAANVQCAGLLQTLNSVTASMLAFLRSAEGTRALQQIFGGLGAIAAALLPLLAEVARVTASVLAPAIAQLGPMIAQAFGTLAGAVEPAGRVLAALAPLVGVAAQALASLLVPAFELLAGVTAALAPAVSQVVGELVGGALTDAVRALAPALIGLAEATAPLIVQLGQLLVQAVQITAPALANLLRVLTPIAVEVGGALLTALSAVLPLIGQLADVFARVLLAALQAVLPVLPVVVSTVQRLAEVLSVGLAAATPVLVQIGQLLGETLAVALQGLLPLLSPLVEGLLRITTEGLLPLAQVLLRLASELLPSVLQLVELLMPVVMQAVDILATWAAMVARVAAEIGSTLIPILKFLIDNVVGPTFARIVDTVSGALRVIQGVLDVVMGVITGDWSRAWSGVKDIVSGAWQAITSGIDAATGGLVSFVAGIPGKLLGALGDLGSLLVEAGKNVIRGLLRGIESMVNFLRDKLRQVTDLLPEWKGPPERDAKLLRRNGVLIMRGLISGLEAEEPAVRAYLSDLTRSIPRMTAPADVRAATGPDRMVTPTTTTTGTTQPDWDELVEAVRELAARPVVVQVGATEIARATADGDRILSRR</sequence>
<dbReference type="AlphaFoldDB" id="A0A7W9HF40"/>
<keyword evidence="3" id="KW-1185">Reference proteome</keyword>
<evidence type="ECO:0000313" key="2">
    <source>
        <dbReference type="EMBL" id="MBB5801122.1"/>
    </source>
</evidence>
<evidence type="ECO:0000256" key="1">
    <source>
        <dbReference type="SAM" id="MobiDB-lite"/>
    </source>
</evidence>
<protein>
    <submittedName>
        <fullName evidence="2">Phage-related protein</fullName>
    </submittedName>
</protein>
<comment type="caution">
    <text evidence="2">The sequence shown here is derived from an EMBL/GenBank/DDBJ whole genome shotgun (WGS) entry which is preliminary data.</text>
</comment>
<organism evidence="2 3">
    <name type="scientific">Saccharothrix ecbatanensis</name>
    <dbReference type="NCBI Taxonomy" id="1105145"/>
    <lineage>
        <taxon>Bacteria</taxon>
        <taxon>Bacillati</taxon>
        <taxon>Actinomycetota</taxon>
        <taxon>Actinomycetes</taxon>
        <taxon>Pseudonocardiales</taxon>
        <taxon>Pseudonocardiaceae</taxon>
        <taxon>Saccharothrix</taxon>
    </lineage>
</organism>
<proteinExistence type="predicted"/>
<name>A0A7W9HF40_9PSEU</name>
<dbReference type="EMBL" id="JACHMO010000001">
    <property type="protein sequence ID" value="MBB5801122.1"/>
    <property type="molecule type" value="Genomic_DNA"/>
</dbReference>
<feature type="region of interest" description="Disordered" evidence="1">
    <location>
        <begin position="873"/>
        <end position="893"/>
    </location>
</feature>
<accession>A0A7W9HF40</accession>
<dbReference type="Proteomes" id="UP000552097">
    <property type="component" value="Unassembled WGS sequence"/>
</dbReference>
<gene>
    <name evidence="2" type="ORF">F4560_000890</name>
</gene>
<reference evidence="2 3" key="1">
    <citation type="submission" date="2020-08" db="EMBL/GenBank/DDBJ databases">
        <title>Sequencing the genomes of 1000 actinobacteria strains.</title>
        <authorList>
            <person name="Klenk H.-P."/>
        </authorList>
    </citation>
    <scope>NUCLEOTIDE SEQUENCE [LARGE SCALE GENOMIC DNA]</scope>
    <source>
        <strain evidence="2 3">DSM 45486</strain>
    </source>
</reference>